<evidence type="ECO:0008006" key="4">
    <source>
        <dbReference type="Google" id="ProtNLM"/>
    </source>
</evidence>
<protein>
    <recommendedName>
        <fullName evidence="4">Celp0028 effector like protein</fullName>
    </recommendedName>
</protein>
<sequence length="241" mass="26209">MKLPFVLFTALYASCALAAALPPDHVDADKAILLLADGTTKTIEKTDLASHLNGTLLEAPTDNFPRSIKSVNFNSLEARGGPQIIIPLPDQEFLGWDIPMSTIVHANQADATVAMASGQTISNSISVGSSFSATIEKFLQVGVSTNYQYTKTSTLTGTVTMTIPKNKWGAIVSNPLTHRKRGYIFTGSPGRGQFEYYQADSFTDETYRYKDGSLNWVKGVVTTCLRDTYPVKRCVGQGELK</sequence>
<evidence type="ECO:0000313" key="3">
    <source>
        <dbReference type="Proteomes" id="UP000813423"/>
    </source>
</evidence>
<comment type="caution">
    <text evidence="2">The sequence shown here is derived from an EMBL/GenBank/DDBJ whole genome shotgun (WGS) entry which is preliminary data.</text>
</comment>
<proteinExistence type="predicted"/>
<evidence type="ECO:0000313" key="2">
    <source>
        <dbReference type="EMBL" id="KAH1896602.1"/>
    </source>
</evidence>
<reference evidence="2" key="1">
    <citation type="submission" date="2021-08" db="EMBL/GenBank/DDBJ databases">
        <title>Global Aspergillus fumigatus from environmental and clinical sources.</title>
        <authorList>
            <person name="Barber A."/>
            <person name="Sae-Ong T."/>
        </authorList>
    </citation>
    <scope>NUCLEOTIDE SEQUENCE</scope>
    <source>
        <strain evidence="2">NRZ-2016-071</strain>
    </source>
</reference>
<dbReference type="EMBL" id="JAIBSC010000120">
    <property type="protein sequence ID" value="KAH1896602.1"/>
    <property type="molecule type" value="Genomic_DNA"/>
</dbReference>
<feature type="signal peptide" evidence="1">
    <location>
        <begin position="1"/>
        <end position="20"/>
    </location>
</feature>
<dbReference type="AlphaFoldDB" id="A0A229XT28"/>
<dbReference type="Proteomes" id="UP000813423">
    <property type="component" value="Unassembled WGS sequence"/>
</dbReference>
<gene>
    <name evidence="2" type="ORF">KXV57_001324</name>
</gene>
<organism evidence="2 3">
    <name type="scientific">Aspergillus fumigatus</name>
    <name type="common">Neosartorya fumigata</name>
    <dbReference type="NCBI Taxonomy" id="746128"/>
    <lineage>
        <taxon>Eukaryota</taxon>
        <taxon>Fungi</taxon>
        <taxon>Dikarya</taxon>
        <taxon>Ascomycota</taxon>
        <taxon>Pezizomycotina</taxon>
        <taxon>Eurotiomycetes</taxon>
        <taxon>Eurotiomycetidae</taxon>
        <taxon>Eurotiales</taxon>
        <taxon>Aspergillaceae</taxon>
        <taxon>Aspergillus</taxon>
        <taxon>Aspergillus subgen. Fumigati</taxon>
    </lineage>
</organism>
<accession>A0A229XT28</accession>
<name>A0A229XT28_ASPFM</name>
<evidence type="ECO:0000256" key="1">
    <source>
        <dbReference type="SAM" id="SignalP"/>
    </source>
</evidence>
<keyword evidence="1" id="KW-0732">Signal</keyword>
<feature type="chain" id="PRO_5041058578" description="Celp0028 effector like protein" evidence="1">
    <location>
        <begin position="21"/>
        <end position="241"/>
    </location>
</feature>